<name>A0ABT0Y755_9ACTN</name>
<reference evidence="2 3" key="1">
    <citation type="submission" date="2022-06" db="EMBL/GenBank/DDBJ databases">
        <title>Actinoplanes abujensis sp. nov., isolated from Nigerian arid soil.</title>
        <authorList>
            <person name="Ding P."/>
        </authorList>
    </citation>
    <scope>NUCLEOTIDE SEQUENCE [LARGE SCALE GENOMIC DNA]</scope>
    <source>
        <strain evidence="3">TRM88002</strain>
    </source>
</reference>
<protein>
    <submittedName>
        <fullName evidence="2">Uncharacterized protein</fullName>
    </submittedName>
</protein>
<sequence>MWAGRGAVQVGRRLLTEIDTSAGIRLLDVGATARADFVRDELFGRPGDDEATVAPALSAPVGEELASAGWQPGQDVRYDERGTG</sequence>
<evidence type="ECO:0000313" key="2">
    <source>
        <dbReference type="EMBL" id="MCM4081868.1"/>
    </source>
</evidence>
<evidence type="ECO:0000256" key="1">
    <source>
        <dbReference type="SAM" id="MobiDB-lite"/>
    </source>
</evidence>
<organism evidence="2 3">
    <name type="scientific">Paractinoplanes hotanensis</name>
    <dbReference type="NCBI Taxonomy" id="2906497"/>
    <lineage>
        <taxon>Bacteria</taxon>
        <taxon>Bacillati</taxon>
        <taxon>Actinomycetota</taxon>
        <taxon>Actinomycetes</taxon>
        <taxon>Micromonosporales</taxon>
        <taxon>Micromonosporaceae</taxon>
        <taxon>Paractinoplanes</taxon>
    </lineage>
</organism>
<dbReference type="EMBL" id="JAMQOL010000044">
    <property type="protein sequence ID" value="MCM4081868.1"/>
    <property type="molecule type" value="Genomic_DNA"/>
</dbReference>
<gene>
    <name evidence="2" type="ORF">LXN57_30290</name>
</gene>
<keyword evidence="3" id="KW-1185">Reference proteome</keyword>
<feature type="region of interest" description="Disordered" evidence="1">
    <location>
        <begin position="63"/>
        <end position="84"/>
    </location>
</feature>
<proteinExistence type="predicted"/>
<evidence type="ECO:0000313" key="3">
    <source>
        <dbReference type="Proteomes" id="UP001523216"/>
    </source>
</evidence>
<comment type="caution">
    <text evidence="2">The sequence shown here is derived from an EMBL/GenBank/DDBJ whole genome shotgun (WGS) entry which is preliminary data.</text>
</comment>
<accession>A0ABT0Y755</accession>
<dbReference type="RefSeq" id="WP_251801611.1">
    <property type="nucleotide sequence ID" value="NZ_JAMQOL010000044.1"/>
</dbReference>
<dbReference type="Proteomes" id="UP001523216">
    <property type="component" value="Unassembled WGS sequence"/>
</dbReference>